<dbReference type="CDD" id="cd08255">
    <property type="entry name" value="2-desacetyl-2-hydroxyethyl_bacteriochlorophyllide_like"/>
    <property type="match status" value="1"/>
</dbReference>
<sequence length="326" mass="35309">MERRSYWTHPGGRGEIRVETLGEPGEGEARVETIVSGVSRGTESLVHLGRVPERVRDLMRSPFQRGDLPGEVFYGYLSVGEVAAVGPDTPDDLVGRRVFCLYPHADRYVAPISWLHPVPDDVPSERAVLAGAVETAVNALWDGGPRLGDRIAVVGGGMIGLSVAALLRRFPLDRLELLDPDPAVAERAQRFGLTWKDPADGLGDCDLVFHASSTAAGLARSLELLGDEGEVVEMSWYGTTEPQVPLGGDFHARRLRIRASQVGMIAESRRARRTTADRMATALAALADNAFDCLLTGPVDLDDLPATMDDIAHGRTPAICHVVRHR</sequence>
<accession>H5UNZ2</accession>
<evidence type="ECO:0000313" key="7">
    <source>
        <dbReference type="Proteomes" id="UP000004367"/>
    </source>
</evidence>
<proteinExistence type="inferred from homology"/>
<dbReference type="GO" id="GO:0046872">
    <property type="term" value="F:metal ion binding"/>
    <property type="evidence" value="ECO:0007669"/>
    <property type="project" value="UniProtKB-KW"/>
</dbReference>
<dbReference type="eggNOG" id="COG1063">
    <property type="taxonomic scope" value="Bacteria"/>
</dbReference>
<keyword evidence="3" id="KW-0479">Metal-binding</keyword>
<organism evidence="6 7">
    <name type="scientific">Mobilicoccus pelagius NBRC 104925</name>
    <dbReference type="NCBI Taxonomy" id="1089455"/>
    <lineage>
        <taxon>Bacteria</taxon>
        <taxon>Bacillati</taxon>
        <taxon>Actinomycetota</taxon>
        <taxon>Actinomycetes</taxon>
        <taxon>Micrococcales</taxon>
        <taxon>Dermatophilaceae</taxon>
        <taxon>Mobilicoccus</taxon>
    </lineage>
</organism>
<dbReference type="STRING" id="1089455.MOPEL_011_00320"/>
<evidence type="ECO:0000256" key="5">
    <source>
        <dbReference type="ARBA" id="ARBA00023002"/>
    </source>
</evidence>
<comment type="similarity">
    <text evidence="2">Belongs to the zinc-containing alcohol dehydrogenase family.</text>
</comment>
<gene>
    <name evidence="6" type="ORF">MOPEL_011_00320</name>
</gene>
<dbReference type="GO" id="GO:0016491">
    <property type="term" value="F:oxidoreductase activity"/>
    <property type="evidence" value="ECO:0007669"/>
    <property type="project" value="UniProtKB-KW"/>
</dbReference>
<dbReference type="InterPro" id="IPR036291">
    <property type="entry name" value="NAD(P)-bd_dom_sf"/>
</dbReference>
<protein>
    <submittedName>
        <fullName evidence="6">Putative oxidoreductase</fullName>
    </submittedName>
</protein>
<dbReference type="EMBL" id="BAFE01000011">
    <property type="protein sequence ID" value="GAB47450.1"/>
    <property type="molecule type" value="Genomic_DNA"/>
</dbReference>
<keyword evidence="4" id="KW-0862">Zinc</keyword>
<dbReference type="OrthoDB" id="9781588at2"/>
<dbReference type="Gene3D" id="3.90.180.10">
    <property type="entry name" value="Medium-chain alcohol dehydrogenases, catalytic domain"/>
    <property type="match status" value="1"/>
</dbReference>
<dbReference type="PANTHER" id="PTHR43350">
    <property type="entry name" value="NAD-DEPENDENT ALCOHOL DEHYDROGENASE"/>
    <property type="match status" value="1"/>
</dbReference>
<keyword evidence="5" id="KW-0560">Oxidoreductase</keyword>
<dbReference type="AlphaFoldDB" id="H5UNZ2"/>
<dbReference type="SUPFAM" id="SSF51735">
    <property type="entry name" value="NAD(P)-binding Rossmann-fold domains"/>
    <property type="match status" value="1"/>
</dbReference>
<dbReference type="PANTHER" id="PTHR43350:SF19">
    <property type="entry name" value="D-GULOSIDE 3-DEHYDROGENASE"/>
    <property type="match status" value="1"/>
</dbReference>
<evidence type="ECO:0000256" key="2">
    <source>
        <dbReference type="ARBA" id="ARBA00008072"/>
    </source>
</evidence>
<dbReference type="Gene3D" id="3.40.50.720">
    <property type="entry name" value="NAD(P)-binding Rossmann-like Domain"/>
    <property type="match status" value="1"/>
</dbReference>
<keyword evidence="7" id="KW-1185">Reference proteome</keyword>
<evidence type="ECO:0000256" key="4">
    <source>
        <dbReference type="ARBA" id="ARBA00022833"/>
    </source>
</evidence>
<comment type="cofactor">
    <cofactor evidence="1">
        <name>Zn(2+)</name>
        <dbReference type="ChEBI" id="CHEBI:29105"/>
    </cofactor>
</comment>
<evidence type="ECO:0000256" key="1">
    <source>
        <dbReference type="ARBA" id="ARBA00001947"/>
    </source>
</evidence>
<name>H5UNZ2_9MICO</name>
<dbReference type="SUPFAM" id="SSF50129">
    <property type="entry name" value="GroES-like"/>
    <property type="match status" value="1"/>
</dbReference>
<evidence type="ECO:0000256" key="3">
    <source>
        <dbReference type="ARBA" id="ARBA00022723"/>
    </source>
</evidence>
<evidence type="ECO:0000313" key="6">
    <source>
        <dbReference type="EMBL" id="GAB47450.1"/>
    </source>
</evidence>
<dbReference type="RefSeq" id="WP_009481348.1">
    <property type="nucleotide sequence ID" value="NZ_BAFE01000011.1"/>
</dbReference>
<dbReference type="Proteomes" id="UP000004367">
    <property type="component" value="Unassembled WGS sequence"/>
</dbReference>
<comment type="caution">
    <text evidence="6">The sequence shown here is derived from an EMBL/GenBank/DDBJ whole genome shotgun (WGS) entry which is preliminary data.</text>
</comment>
<reference evidence="6 7" key="1">
    <citation type="submission" date="2012-02" db="EMBL/GenBank/DDBJ databases">
        <title>Whole genome shotgun sequence of Mobilicoccus pelagius NBRC 104925.</title>
        <authorList>
            <person name="Yoshida Y."/>
            <person name="Hosoyama A."/>
            <person name="Tsuchikane K."/>
            <person name="Katsumata H."/>
            <person name="Yamazaki S."/>
            <person name="Fujita N."/>
        </authorList>
    </citation>
    <scope>NUCLEOTIDE SEQUENCE [LARGE SCALE GENOMIC DNA]</scope>
    <source>
        <strain evidence="6 7">NBRC 104925</strain>
    </source>
</reference>
<dbReference type="InterPro" id="IPR011032">
    <property type="entry name" value="GroES-like_sf"/>
</dbReference>